<comment type="function">
    <text evidence="4">Catalyzes the reduction of 1-pyrroline-5-carboxylate (PCA) to L-proline.</text>
</comment>
<dbReference type="SUPFAM" id="SSF51735">
    <property type="entry name" value="NAD(P)-binding Rossmann-fold domains"/>
    <property type="match status" value="1"/>
</dbReference>
<dbReference type="Pfam" id="PF03807">
    <property type="entry name" value="F420_oxidored"/>
    <property type="match status" value="1"/>
</dbReference>
<evidence type="ECO:0000256" key="2">
    <source>
        <dbReference type="ARBA" id="ARBA00022857"/>
    </source>
</evidence>
<keyword evidence="4" id="KW-0963">Cytoplasm</keyword>
<keyword evidence="3 4" id="KW-0560">Oxidoreductase</keyword>
<organism evidence="8 9">
    <name type="scientific">Ignisphaera cupida</name>
    <dbReference type="NCBI Taxonomy" id="3050454"/>
    <lineage>
        <taxon>Archaea</taxon>
        <taxon>Thermoproteota</taxon>
        <taxon>Thermoprotei</taxon>
        <taxon>Desulfurococcales</taxon>
        <taxon>Desulfurococcaceae</taxon>
        <taxon>Ignisphaera</taxon>
    </lineage>
</organism>
<proteinExistence type="inferred from homology"/>
<dbReference type="Pfam" id="PF14748">
    <property type="entry name" value="P5CR_dimer"/>
    <property type="match status" value="1"/>
</dbReference>
<dbReference type="InterPro" id="IPR029036">
    <property type="entry name" value="P5CR_dimer"/>
</dbReference>
<dbReference type="PANTHER" id="PTHR11645:SF0">
    <property type="entry name" value="PYRROLINE-5-CARBOXYLATE REDUCTASE 3"/>
    <property type="match status" value="1"/>
</dbReference>
<evidence type="ECO:0000259" key="7">
    <source>
        <dbReference type="Pfam" id="PF14748"/>
    </source>
</evidence>
<dbReference type="GO" id="GO:0005737">
    <property type="term" value="C:cytoplasm"/>
    <property type="evidence" value="ECO:0007669"/>
    <property type="project" value="UniProtKB-SubCell"/>
</dbReference>
<dbReference type="RefSeq" id="WP_285273626.1">
    <property type="nucleotide sequence ID" value="NZ_JASNVW010000002.1"/>
</dbReference>
<dbReference type="PANTHER" id="PTHR11645">
    <property type="entry name" value="PYRROLINE-5-CARBOXYLATE REDUCTASE"/>
    <property type="match status" value="1"/>
</dbReference>
<dbReference type="InterPro" id="IPR000304">
    <property type="entry name" value="Pyrroline-COOH_reductase"/>
</dbReference>
<evidence type="ECO:0000256" key="5">
    <source>
        <dbReference type="PIRSR" id="PIRSR000193-1"/>
    </source>
</evidence>
<dbReference type="Gene3D" id="3.40.50.720">
    <property type="entry name" value="NAD(P)-binding Rossmann-like Domain"/>
    <property type="match status" value="1"/>
</dbReference>
<evidence type="ECO:0000313" key="9">
    <source>
        <dbReference type="Proteomes" id="UP001529235"/>
    </source>
</evidence>
<dbReference type="InterPro" id="IPR036291">
    <property type="entry name" value="NAD(P)-bd_dom_sf"/>
</dbReference>
<evidence type="ECO:0000259" key="6">
    <source>
        <dbReference type="Pfam" id="PF03807"/>
    </source>
</evidence>
<evidence type="ECO:0000256" key="4">
    <source>
        <dbReference type="HAMAP-Rule" id="MF_01925"/>
    </source>
</evidence>
<comment type="subcellular location">
    <subcellularLocation>
        <location evidence="4">Cytoplasm</location>
    </subcellularLocation>
</comment>
<dbReference type="Proteomes" id="UP001529235">
    <property type="component" value="Unassembled WGS sequence"/>
</dbReference>
<protein>
    <recommendedName>
        <fullName evidence="4">Pyrroline-5-carboxylate reductase</fullName>
        <shortName evidence="4">P5C reductase</shortName>
        <shortName evidence="4">P5CR</shortName>
        <ecNumber evidence="4">1.5.1.2</ecNumber>
    </recommendedName>
    <alternativeName>
        <fullName evidence="4">PCA reductase</fullName>
    </alternativeName>
</protein>
<keyword evidence="9" id="KW-1185">Reference proteome</keyword>
<dbReference type="InterPro" id="IPR028939">
    <property type="entry name" value="P5C_Rdtase_cat_N"/>
</dbReference>
<dbReference type="PIRSF" id="PIRSF000193">
    <property type="entry name" value="Pyrrol-5-carb_rd"/>
    <property type="match status" value="1"/>
</dbReference>
<gene>
    <name evidence="4" type="primary">proC</name>
    <name evidence="8" type="ORF">QPL79_04690</name>
</gene>
<dbReference type="InterPro" id="IPR008927">
    <property type="entry name" value="6-PGluconate_DH-like_C_sf"/>
</dbReference>
<accession>A0ABD4Z5T1</accession>
<feature type="binding site" evidence="5">
    <location>
        <begin position="70"/>
        <end position="73"/>
    </location>
    <ligand>
        <name>NADP(+)</name>
        <dbReference type="ChEBI" id="CHEBI:58349"/>
    </ligand>
</feature>
<feature type="binding site" evidence="5">
    <location>
        <begin position="10"/>
        <end position="15"/>
    </location>
    <ligand>
        <name>NADP(+)</name>
        <dbReference type="ChEBI" id="CHEBI:58349"/>
    </ligand>
</feature>
<comment type="catalytic activity">
    <reaction evidence="4">
        <text>L-proline + NADP(+) = (S)-1-pyrroline-5-carboxylate + NADPH + 2 H(+)</text>
        <dbReference type="Rhea" id="RHEA:14109"/>
        <dbReference type="ChEBI" id="CHEBI:15378"/>
        <dbReference type="ChEBI" id="CHEBI:17388"/>
        <dbReference type="ChEBI" id="CHEBI:57783"/>
        <dbReference type="ChEBI" id="CHEBI:58349"/>
        <dbReference type="ChEBI" id="CHEBI:60039"/>
        <dbReference type="EC" id="1.5.1.2"/>
    </reaction>
</comment>
<comment type="similarity">
    <text evidence="1 4">Belongs to the pyrroline-5-carboxylate reductase family.</text>
</comment>
<keyword evidence="4" id="KW-0641">Proline biosynthesis</keyword>
<reference evidence="8 9" key="1">
    <citation type="submission" date="2023-05" db="EMBL/GenBank/DDBJ databases">
        <title>A new hyperthermophilic archaea 'Ignisphaera cupida' sp. nov. and description of the family 'Ignisphaeraceae' fam. nov.</title>
        <authorList>
            <person name="Podosokorskaya O.A."/>
            <person name="Elcheninov A.G."/>
            <person name="Klukina A."/>
            <person name="Merkel A.Y."/>
        </authorList>
    </citation>
    <scope>NUCLEOTIDE SEQUENCE [LARGE SCALE GENOMIC DNA]</scope>
    <source>
        <strain evidence="8 9">4213-co</strain>
    </source>
</reference>
<evidence type="ECO:0000313" key="8">
    <source>
        <dbReference type="EMBL" id="MDK6028651.1"/>
    </source>
</evidence>
<dbReference type="EC" id="1.5.1.2" evidence="4"/>
<sequence length="263" mass="28789">MSKCIRISFIGFGRMGKAMAIGFSKAGLEKSCITVYDKLSSARKDAESNGFRVVETAAEVCKYSEIVIVAVKPRDVEEAVKSFANAAEGKIVVSIAALVPLKKIEELLPKSVVYRAMPNIAVEVNEGFIALSPQSRRSEYLESVFRLLGEIEWVDEETLNMLTFYSASTPAIVAEIFDAFLLSALKAGLQYNIAKKALSTVFKGVGALLETKSVSEVRDAVITPKGVTIKAIEKMYVYGAKQRLVKALNDAYSEYEQMLSQGK</sequence>
<keyword evidence="4" id="KW-0028">Amino-acid biosynthesis</keyword>
<dbReference type="SUPFAM" id="SSF48179">
    <property type="entry name" value="6-phosphogluconate dehydrogenase C-terminal domain-like"/>
    <property type="match status" value="1"/>
</dbReference>
<name>A0ABD4Z5T1_9CREN</name>
<dbReference type="GO" id="GO:0004735">
    <property type="term" value="F:pyrroline-5-carboxylate reductase activity"/>
    <property type="evidence" value="ECO:0007669"/>
    <property type="project" value="UniProtKB-UniRule"/>
</dbReference>
<dbReference type="AlphaFoldDB" id="A0ABD4Z5T1"/>
<dbReference type="EMBL" id="JASNVW010000002">
    <property type="protein sequence ID" value="MDK6028651.1"/>
    <property type="molecule type" value="Genomic_DNA"/>
</dbReference>
<keyword evidence="2 4" id="KW-0521">NADP</keyword>
<dbReference type="HAMAP" id="MF_01925">
    <property type="entry name" value="P5C_reductase"/>
    <property type="match status" value="1"/>
</dbReference>
<evidence type="ECO:0000256" key="3">
    <source>
        <dbReference type="ARBA" id="ARBA00023002"/>
    </source>
</evidence>
<dbReference type="Gene3D" id="1.10.3730.10">
    <property type="entry name" value="ProC C-terminal domain-like"/>
    <property type="match status" value="1"/>
</dbReference>
<feature type="domain" description="Pyrroline-5-carboxylate reductase dimerisation" evidence="7">
    <location>
        <begin position="156"/>
        <end position="258"/>
    </location>
</feature>
<evidence type="ECO:0000256" key="1">
    <source>
        <dbReference type="ARBA" id="ARBA00005525"/>
    </source>
</evidence>
<comment type="caution">
    <text evidence="8">The sequence shown here is derived from an EMBL/GenBank/DDBJ whole genome shotgun (WGS) entry which is preliminary data.</text>
</comment>
<feature type="domain" description="Pyrroline-5-carboxylate reductase catalytic N-terminal" evidence="6">
    <location>
        <begin position="6"/>
        <end position="97"/>
    </location>
</feature>
<dbReference type="GO" id="GO:0055129">
    <property type="term" value="P:L-proline biosynthetic process"/>
    <property type="evidence" value="ECO:0007669"/>
    <property type="project" value="UniProtKB-UniRule"/>
</dbReference>
<comment type="pathway">
    <text evidence="4">Amino-acid biosynthesis; L-proline biosynthesis; L-proline from L-glutamate 5-semialdehyde: step 1/1.</text>
</comment>
<comment type="catalytic activity">
    <reaction evidence="4">
        <text>L-proline + NAD(+) = (S)-1-pyrroline-5-carboxylate + NADH + 2 H(+)</text>
        <dbReference type="Rhea" id="RHEA:14105"/>
        <dbReference type="ChEBI" id="CHEBI:15378"/>
        <dbReference type="ChEBI" id="CHEBI:17388"/>
        <dbReference type="ChEBI" id="CHEBI:57540"/>
        <dbReference type="ChEBI" id="CHEBI:57945"/>
        <dbReference type="ChEBI" id="CHEBI:60039"/>
        <dbReference type="EC" id="1.5.1.2"/>
    </reaction>
</comment>